<gene>
    <name evidence="2" type="ORF">OG288_23235</name>
</gene>
<keyword evidence="3" id="KW-1185">Reference proteome</keyword>
<reference evidence="2" key="1">
    <citation type="submission" date="2022-10" db="EMBL/GenBank/DDBJ databases">
        <title>The complete genomes of actinobacterial strains from the NBC collection.</title>
        <authorList>
            <person name="Joergensen T.S."/>
            <person name="Alvarez Arevalo M."/>
            <person name="Sterndorff E.B."/>
            <person name="Faurdal D."/>
            <person name="Vuksanovic O."/>
            <person name="Mourched A.-S."/>
            <person name="Charusanti P."/>
            <person name="Shaw S."/>
            <person name="Blin K."/>
            <person name="Weber T."/>
        </authorList>
    </citation>
    <scope>NUCLEOTIDE SEQUENCE</scope>
    <source>
        <strain evidence="2">NBC_00189</strain>
    </source>
</reference>
<accession>A0ABZ1JMF6</accession>
<dbReference type="SUPFAM" id="SSF111331">
    <property type="entry name" value="NAD kinase/diacylglycerol kinase-like"/>
    <property type="match status" value="1"/>
</dbReference>
<evidence type="ECO:0000313" key="3">
    <source>
        <dbReference type="Proteomes" id="UP001432166"/>
    </source>
</evidence>
<dbReference type="InterPro" id="IPR017438">
    <property type="entry name" value="ATP-NAD_kinase_N"/>
</dbReference>
<proteinExistence type="predicted"/>
<dbReference type="GO" id="GO:0016301">
    <property type="term" value="F:kinase activity"/>
    <property type="evidence" value="ECO:0007669"/>
    <property type="project" value="UniProtKB-KW"/>
</dbReference>
<keyword evidence="2" id="KW-0418">Kinase</keyword>
<dbReference type="Gene3D" id="3.40.50.10330">
    <property type="entry name" value="Probable inorganic polyphosphate/atp-NAD kinase, domain 1"/>
    <property type="match status" value="1"/>
</dbReference>
<dbReference type="InterPro" id="IPR016064">
    <property type="entry name" value="NAD/diacylglycerol_kinase_sf"/>
</dbReference>
<dbReference type="Proteomes" id="UP001432166">
    <property type="component" value="Chromosome"/>
</dbReference>
<dbReference type="EMBL" id="CP108133">
    <property type="protein sequence ID" value="WTP50970.1"/>
    <property type="molecule type" value="Genomic_DNA"/>
</dbReference>
<evidence type="ECO:0000256" key="1">
    <source>
        <dbReference type="SAM" id="MobiDB-lite"/>
    </source>
</evidence>
<sequence>MTEVATSDQLLVVIDPVARRGDGEAVRIAKDVLSAGATTKVCLPDGPEEFDRALARRGSRRPVVIGDDRALLRAVSLLHRRRELAGCALSLVPVGVGGGALTLSRALGVPMGAVAAARAVLDGSERRLDLLVDDSDGVVLGALRIPPLGGGGAGGTGLAGGTGVAGDSGGVGGGGFSDSEEDGSRHHSHHHHWLRTCQSLVRTLTARPARQPASASPGPARLRVEVDGETLVDLDQPVEGVSITPGGAGGGARVEVRPVSVGAEAAPLSAVGRTITVSGADFRYRADAVVGGPVRTRTWTVREGAWGLTLPG</sequence>
<dbReference type="RefSeq" id="WP_265650467.1">
    <property type="nucleotide sequence ID" value="NZ_CP108133.1"/>
</dbReference>
<protein>
    <submittedName>
        <fullName evidence="2">Diacylglycerol kinase</fullName>
    </submittedName>
</protein>
<organism evidence="2 3">
    <name type="scientific">Streptomyces tauricus</name>
    <dbReference type="NCBI Taxonomy" id="68274"/>
    <lineage>
        <taxon>Bacteria</taxon>
        <taxon>Bacillati</taxon>
        <taxon>Actinomycetota</taxon>
        <taxon>Actinomycetes</taxon>
        <taxon>Kitasatosporales</taxon>
        <taxon>Streptomycetaceae</taxon>
        <taxon>Streptomyces</taxon>
        <taxon>Streptomyces aurantiacus group</taxon>
    </lineage>
</organism>
<name>A0ABZ1JMF6_9ACTN</name>
<keyword evidence="2" id="KW-0808">Transferase</keyword>
<evidence type="ECO:0000313" key="2">
    <source>
        <dbReference type="EMBL" id="WTP50970.1"/>
    </source>
</evidence>
<feature type="region of interest" description="Disordered" evidence="1">
    <location>
        <begin position="169"/>
        <end position="191"/>
    </location>
</feature>